<dbReference type="Proteomes" id="UP001642484">
    <property type="component" value="Unassembled WGS sequence"/>
</dbReference>
<evidence type="ECO:0000256" key="3">
    <source>
        <dbReference type="ARBA" id="ARBA00022989"/>
    </source>
</evidence>
<evidence type="ECO:0000256" key="5">
    <source>
        <dbReference type="SAM" id="MobiDB-lite"/>
    </source>
</evidence>
<dbReference type="EMBL" id="CAXAMN010007413">
    <property type="protein sequence ID" value="CAK9021451.1"/>
    <property type="molecule type" value="Genomic_DNA"/>
</dbReference>
<feature type="transmembrane region" description="Helical" evidence="6">
    <location>
        <begin position="685"/>
        <end position="707"/>
    </location>
</feature>
<proteinExistence type="predicted"/>
<protein>
    <recommendedName>
        <fullName evidence="7">Polycystin cation channel PKD1/PKD2 domain-containing protein</fullName>
    </recommendedName>
</protein>
<dbReference type="InterPro" id="IPR051223">
    <property type="entry name" value="Polycystin"/>
</dbReference>
<evidence type="ECO:0000256" key="4">
    <source>
        <dbReference type="ARBA" id="ARBA00023136"/>
    </source>
</evidence>
<dbReference type="Pfam" id="PF08016">
    <property type="entry name" value="PKD_channel"/>
    <property type="match status" value="1"/>
</dbReference>
<accession>A0ABP0K3U5</accession>
<keyword evidence="3 6" id="KW-1133">Transmembrane helix</keyword>
<evidence type="ECO:0000256" key="2">
    <source>
        <dbReference type="ARBA" id="ARBA00022692"/>
    </source>
</evidence>
<organism evidence="8 9">
    <name type="scientific">Durusdinium trenchii</name>
    <dbReference type="NCBI Taxonomy" id="1381693"/>
    <lineage>
        <taxon>Eukaryota</taxon>
        <taxon>Sar</taxon>
        <taxon>Alveolata</taxon>
        <taxon>Dinophyceae</taxon>
        <taxon>Suessiales</taxon>
        <taxon>Symbiodiniaceae</taxon>
        <taxon>Durusdinium</taxon>
    </lineage>
</organism>
<feature type="region of interest" description="Disordered" evidence="5">
    <location>
        <begin position="473"/>
        <end position="493"/>
    </location>
</feature>
<evidence type="ECO:0000256" key="6">
    <source>
        <dbReference type="SAM" id="Phobius"/>
    </source>
</evidence>
<evidence type="ECO:0000313" key="9">
    <source>
        <dbReference type="Proteomes" id="UP001642484"/>
    </source>
</evidence>
<keyword evidence="4 6" id="KW-0472">Membrane</keyword>
<gene>
    <name evidence="8" type="ORF">CCMP2556_LOCUS14450</name>
</gene>
<feature type="transmembrane region" description="Helical" evidence="6">
    <location>
        <begin position="787"/>
        <end position="807"/>
    </location>
</feature>
<evidence type="ECO:0000256" key="1">
    <source>
        <dbReference type="ARBA" id="ARBA00004141"/>
    </source>
</evidence>
<reference evidence="8 9" key="1">
    <citation type="submission" date="2024-02" db="EMBL/GenBank/DDBJ databases">
        <authorList>
            <person name="Chen Y."/>
            <person name="Shah S."/>
            <person name="Dougan E. K."/>
            <person name="Thang M."/>
            <person name="Chan C."/>
        </authorList>
    </citation>
    <scope>NUCLEOTIDE SEQUENCE [LARGE SCALE GENOMIC DNA]</scope>
</reference>
<dbReference type="PANTHER" id="PTHR10877">
    <property type="entry name" value="POLYCYSTIN FAMILY MEMBER"/>
    <property type="match status" value="1"/>
</dbReference>
<comment type="subcellular location">
    <subcellularLocation>
        <location evidence="1">Membrane</location>
        <topology evidence="1">Multi-pass membrane protein</topology>
    </subcellularLocation>
</comment>
<dbReference type="PANTHER" id="PTHR10877:SF183">
    <property type="entry name" value="AT14535P-RELATED"/>
    <property type="match status" value="1"/>
</dbReference>
<dbReference type="InterPro" id="IPR013122">
    <property type="entry name" value="PKD1_2_channel"/>
</dbReference>
<sequence length="873" mass="99138">MATKLHKEFLSDPAGLDLPALRQLLRSIQAERQHRAEKVEVLEDRLQASNHELAFRQHEADVSRADLYRLQRADRPSWMTKVTDLLGSEESRVEAYEKQTAEARNSLEHFLRLELTQVFGRRTRDERGFVPHDDEMIQKSEAEILREGTLRDTVLVTYVAPYSEQKRHISYRVAEDTTVKTLKEDVCTYWGLNEVEFVLKLANNSKAHDSLKVMEAFRAHEESHLMLVYKTPKNISIMSSEHGDILPRSGRKRLKTLTPGAISAGGPSPGPRGADVPLRRSEANKSLAEEMLLLPGLFKFMTQRDRNAKKHLERLKLRRLCAYLTMALLTAFTIGLIRPPGVGYECVTGISEAFTGGVHSGPFDAIGSPEEIYSWLEDTVSAQVFTEDSMLREYNYLVGYLQVLTQRVAEPSSSTCYGPEGVGIFGLSAAASREGLNFSSLPCVHSSFHYDTAETSQPQIQQYFEDKVGKDGRSMSKPWEHQPGVTSGAGSASGAFDANDGAGQSLEYQLQYVPLSTVRNAFLEDLRFLRSVGWLSSSQTRALHVSFVAYNANYLTWIWSRYSFDLSAFGTVHPLQHVVPFRPHLAEYGLDGELVVSDWARSCLLLFIFFEVYRDARHAQKDQGDAWKRWKHFRGLQVLMDLSLTVIFLVSLGYRISYYTSEPSVSYAVSHVYNFRDAGQVAESYGVQVCLEAVLLALCLYRFVYFLRVSRHVFLIWRSVARSAYRLARISLVLLLLWLGFVVLSLSVGSRFHNCNRTLGFTMSCSLLMMSGDVRVAQLEPGESFRVVSVLLLFCFGKLVLANVWLAMLMQEYHTARVEAGSSSAYKWREYDWVRWILFWCGCRISDVHRCPKSSDVMDLGSRRSSRLDRTEW</sequence>
<feature type="domain" description="Polycystin cation channel PKD1/PKD2" evidence="7">
    <location>
        <begin position="630"/>
        <end position="815"/>
    </location>
</feature>
<comment type="caution">
    <text evidence="8">The sequence shown here is derived from an EMBL/GenBank/DDBJ whole genome shotgun (WGS) entry which is preliminary data.</text>
</comment>
<name>A0ABP0K3U5_9DINO</name>
<keyword evidence="9" id="KW-1185">Reference proteome</keyword>
<evidence type="ECO:0000313" key="8">
    <source>
        <dbReference type="EMBL" id="CAK9021451.1"/>
    </source>
</evidence>
<feature type="transmembrane region" description="Helical" evidence="6">
    <location>
        <begin position="727"/>
        <end position="748"/>
    </location>
</feature>
<evidence type="ECO:0000259" key="7">
    <source>
        <dbReference type="Pfam" id="PF08016"/>
    </source>
</evidence>
<keyword evidence="2 6" id="KW-0812">Transmembrane</keyword>